<sequence length="51" mass="5527">MMGAVLAFGAAALLKLVVEELFVEAHEGRESVWTRSCPRFIVFAAFAALAE</sequence>
<dbReference type="Proteomes" id="UP001501475">
    <property type="component" value="Unassembled WGS sequence"/>
</dbReference>
<gene>
    <name evidence="1" type="ORF">GCM10009810_02940</name>
</gene>
<organism evidence="1 2">
    <name type="scientific">Nostocoides vanveenii</name>
    <dbReference type="NCBI Taxonomy" id="330835"/>
    <lineage>
        <taxon>Bacteria</taxon>
        <taxon>Bacillati</taxon>
        <taxon>Actinomycetota</taxon>
        <taxon>Actinomycetes</taxon>
        <taxon>Micrococcales</taxon>
        <taxon>Intrasporangiaceae</taxon>
        <taxon>Nostocoides</taxon>
    </lineage>
</organism>
<accession>A0ABN2K0Q5</accession>
<proteinExistence type="predicted"/>
<evidence type="ECO:0000313" key="1">
    <source>
        <dbReference type="EMBL" id="GAA1745825.1"/>
    </source>
</evidence>
<protein>
    <submittedName>
        <fullName evidence="1">Uncharacterized protein</fullName>
    </submittedName>
</protein>
<comment type="caution">
    <text evidence="1">The sequence shown here is derived from an EMBL/GenBank/DDBJ whole genome shotgun (WGS) entry which is preliminary data.</text>
</comment>
<evidence type="ECO:0000313" key="2">
    <source>
        <dbReference type="Proteomes" id="UP001501475"/>
    </source>
</evidence>
<reference evidence="1 2" key="1">
    <citation type="journal article" date="2019" name="Int. J. Syst. Evol. Microbiol.">
        <title>The Global Catalogue of Microorganisms (GCM) 10K type strain sequencing project: providing services to taxonomists for standard genome sequencing and annotation.</title>
        <authorList>
            <consortium name="The Broad Institute Genomics Platform"/>
            <consortium name="The Broad Institute Genome Sequencing Center for Infectious Disease"/>
            <person name="Wu L."/>
            <person name="Ma J."/>
        </authorList>
    </citation>
    <scope>NUCLEOTIDE SEQUENCE [LARGE SCALE GENOMIC DNA]</scope>
    <source>
        <strain evidence="1 2">JCM 15591</strain>
    </source>
</reference>
<dbReference type="EMBL" id="BAAAPN010000009">
    <property type="protein sequence ID" value="GAA1745825.1"/>
    <property type="molecule type" value="Genomic_DNA"/>
</dbReference>
<name>A0ABN2K0Q5_9MICO</name>
<keyword evidence="2" id="KW-1185">Reference proteome</keyword>